<comment type="caution">
    <text evidence="5">The sequence shown here is derived from an EMBL/GenBank/DDBJ whole genome shotgun (WGS) entry which is preliminary data.</text>
</comment>
<accession>A0AAW0X965</accession>
<evidence type="ECO:0000259" key="4">
    <source>
        <dbReference type="PROSITE" id="PS50157"/>
    </source>
</evidence>
<reference evidence="5 6" key="1">
    <citation type="journal article" date="2024" name="BMC Genomics">
        <title>Genome assembly of redclaw crayfish (Cherax quadricarinatus) provides insights into its immune adaptation and hypoxia tolerance.</title>
        <authorList>
            <person name="Liu Z."/>
            <person name="Zheng J."/>
            <person name="Li H."/>
            <person name="Fang K."/>
            <person name="Wang S."/>
            <person name="He J."/>
            <person name="Zhou D."/>
            <person name="Weng S."/>
            <person name="Chi M."/>
            <person name="Gu Z."/>
            <person name="He J."/>
            <person name="Li F."/>
            <person name="Wang M."/>
        </authorList>
    </citation>
    <scope>NUCLEOTIDE SEQUENCE [LARGE SCALE GENOMIC DNA]</scope>
    <source>
        <strain evidence="5">ZL_2023a</strain>
    </source>
</reference>
<evidence type="ECO:0000313" key="5">
    <source>
        <dbReference type="EMBL" id="KAK8736231.1"/>
    </source>
</evidence>
<dbReference type="PANTHER" id="PTHR47456">
    <property type="entry name" value="PHD-TYPE DOMAIN-CONTAINING PROTEIN"/>
    <property type="match status" value="1"/>
</dbReference>
<comment type="cofactor">
    <cofactor evidence="1">
        <name>a divalent metal cation</name>
        <dbReference type="ChEBI" id="CHEBI:60240"/>
    </cofactor>
</comment>
<dbReference type="PROSITE" id="PS50157">
    <property type="entry name" value="ZINC_FINGER_C2H2_2"/>
    <property type="match status" value="3"/>
</dbReference>
<dbReference type="Gene3D" id="3.30.160.60">
    <property type="entry name" value="Classic Zinc Finger"/>
    <property type="match status" value="2"/>
</dbReference>
<keyword evidence="3" id="KW-0863">Zinc-finger</keyword>
<evidence type="ECO:0000313" key="6">
    <source>
        <dbReference type="Proteomes" id="UP001445076"/>
    </source>
</evidence>
<gene>
    <name evidence="5" type="ORF">OTU49_004881</name>
</gene>
<organism evidence="5 6">
    <name type="scientific">Cherax quadricarinatus</name>
    <name type="common">Australian red claw crayfish</name>
    <dbReference type="NCBI Taxonomy" id="27406"/>
    <lineage>
        <taxon>Eukaryota</taxon>
        <taxon>Metazoa</taxon>
        <taxon>Ecdysozoa</taxon>
        <taxon>Arthropoda</taxon>
        <taxon>Crustacea</taxon>
        <taxon>Multicrustacea</taxon>
        <taxon>Malacostraca</taxon>
        <taxon>Eumalacostraca</taxon>
        <taxon>Eucarida</taxon>
        <taxon>Decapoda</taxon>
        <taxon>Pleocyemata</taxon>
        <taxon>Astacidea</taxon>
        <taxon>Parastacoidea</taxon>
        <taxon>Parastacidae</taxon>
        <taxon>Cherax</taxon>
    </lineage>
</organism>
<proteinExistence type="predicted"/>
<keyword evidence="6" id="KW-1185">Reference proteome</keyword>
<dbReference type="InterPro" id="IPR013087">
    <property type="entry name" value="Znf_C2H2_type"/>
</dbReference>
<dbReference type="EMBL" id="JARKIK010000044">
    <property type="protein sequence ID" value="KAK8736231.1"/>
    <property type="molecule type" value="Genomic_DNA"/>
</dbReference>
<dbReference type="Proteomes" id="UP001445076">
    <property type="component" value="Unassembled WGS sequence"/>
</dbReference>
<evidence type="ECO:0000256" key="2">
    <source>
        <dbReference type="ARBA" id="ARBA00022723"/>
    </source>
</evidence>
<keyword evidence="3" id="KW-0862">Zinc</keyword>
<keyword evidence="2" id="KW-0479">Metal-binding</keyword>
<feature type="domain" description="C2H2-type" evidence="4">
    <location>
        <begin position="550"/>
        <end position="580"/>
    </location>
</feature>
<feature type="domain" description="C2H2-type" evidence="4">
    <location>
        <begin position="341"/>
        <end position="371"/>
    </location>
</feature>
<dbReference type="GO" id="GO:0003700">
    <property type="term" value="F:DNA-binding transcription factor activity"/>
    <property type="evidence" value="ECO:0007669"/>
    <property type="project" value="InterPro"/>
</dbReference>
<dbReference type="Pfam" id="PF13359">
    <property type="entry name" value="DDE_Tnp_4"/>
    <property type="match status" value="1"/>
</dbReference>
<dbReference type="PANTHER" id="PTHR47456:SF1">
    <property type="entry name" value="PHD-TYPE DOMAIN-CONTAINING PROTEIN"/>
    <property type="match status" value="1"/>
</dbReference>
<feature type="domain" description="C2H2-type" evidence="4">
    <location>
        <begin position="257"/>
        <end position="287"/>
    </location>
</feature>
<dbReference type="GO" id="GO:0008270">
    <property type="term" value="F:zinc ion binding"/>
    <property type="evidence" value="ECO:0007669"/>
    <property type="project" value="UniProtKB-KW"/>
</dbReference>
<sequence length="1305" mass="151365">MEESEMDENFLNNHVTWNENLEKTEISNFKLDTDLLKINKCIRATQNDVAGYQEKDEPKMMDNTLEKKLFEATECIQKNSVSASTHFRTNYPEVNEDHGNYCAERHGVEPVCESISIHPDPELMNLPLQFKHEIDDSEFLHDVINASPDSVIKALQPIVKIKALESQSIIKVIHLKQEKDDIKPAHKLIDTKLHKELVSVKYKHEVHDSQSSFENKCTRPRRQLRYKCENCDQGYSHMWTLESHSRICNKVSNLRKTRCIYPTCTKAFFHKFRMMEHYEREHTDEEGPELKANPNFINPEYICCNCERMFTNLSVLHYHEALCGKSVTLKSTSQLGIVNKIKCIYPSCRKHFTQKSIMKRHVMKEHPKTKAVLEPIPNYSCHNCLHTFTYLSSFLTHEKSCGNRSKVKKTPCIHPLCKREFFHKYRLIQHVKEEHPDIEYVEPAKVTSFKCPKCDREYSHERSLKSHTHTCGKRGKLRKTQCIHSACTKEFFHTSRMMEHIAKDHPDIDEPYPNNIHGFKCQNCDTVYGHLQSLKRHMESCGVGGKLRKTQCIHPSCEKVFFHISSMMKHMESDHTDMEVNVLEKHFTSLTEFKLWKEDEEVKSFSYFSTRHSITSNDGKAYLCFVCQYSGPDRYSDASSDTGRVSSKKWRKGRVKSGIICPARMLVKECRDGSVSVKYFKTHNHDVNKNTVIYPPPAKRAFRKYHLSMREANKNSENNAVNGIHEKVKIDTNEDTVEVSVKDEMVSGEMIAEAVMGTGYFDYMVKPNCGYVLTLEKANETVRLFQQRTSSRFVCYKVQRSFGREDWCVLNRKILWQHEELRENTLPEFDGVPYITNGTKVLECQYGVYRSTYQKKHNHEKRKNVLTKEEEPNGHLSKKVNCPAKIFLKDVIKFPDFKVEMNSQQEKKLKSNLLRLALRDGQAEGERRIYIQLPKESDHCSHEKNLLKWFNKNQKSRGGRLLNFPHWDTYLTDVNFLHTFRVTKPLFQFLVDEWQKEKAIGQDTGELTSPEKEPLDHQVLAALYYLGSTESLTSASTKFKVKASRFTEVIVKFAEFLLKQLDKYIIWPPIEERVQIAEIIKQDCGFPGVFGAMDASLIHMTLPLVDDACKYVYANGETGTKCAFVLQFIVDHRLVFRDIHLDSPKTGTRIQIFQESSAWLTIQNLTSAETHLVAPAVYPLAPALLTPHMTEMLSYQEALYNENHQEAHKLTTNAMTVFKSRFRRMQMVDGHVEDEEKLVKATCVLHNIALMNENETVLNDLGLEYNSEVDEEGWHTVGIEEVVADIGILGGEEKRHYLTTVMTTR</sequence>
<dbReference type="InterPro" id="IPR027806">
    <property type="entry name" value="HARBI1_dom"/>
</dbReference>
<protein>
    <recommendedName>
        <fullName evidence="4">C2H2-type domain-containing protein</fullName>
    </recommendedName>
</protein>
<dbReference type="PROSITE" id="PS00028">
    <property type="entry name" value="ZINC_FINGER_C2H2_1"/>
    <property type="match status" value="3"/>
</dbReference>
<dbReference type="InterPro" id="IPR029309">
    <property type="entry name" value="CaRF"/>
</dbReference>
<evidence type="ECO:0000256" key="1">
    <source>
        <dbReference type="ARBA" id="ARBA00001968"/>
    </source>
</evidence>
<evidence type="ECO:0000256" key="3">
    <source>
        <dbReference type="PROSITE-ProRule" id="PRU00042"/>
    </source>
</evidence>
<dbReference type="SMART" id="SM00355">
    <property type="entry name" value="ZnF_C2H2"/>
    <property type="match status" value="10"/>
</dbReference>
<dbReference type="Pfam" id="PF15299">
    <property type="entry name" value="ALS2CR8"/>
    <property type="match status" value="1"/>
</dbReference>
<name>A0AAW0X965_CHEQU</name>